<name>A0ABR3SI39_9PEZI</name>
<evidence type="ECO:0008006" key="3">
    <source>
        <dbReference type="Google" id="ProtNLM"/>
    </source>
</evidence>
<organism evidence="1 2">
    <name type="scientific">Neofusicoccum ribis</name>
    <dbReference type="NCBI Taxonomy" id="45134"/>
    <lineage>
        <taxon>Eukaryota</taxon>
        <taxon>Fungi</taxon>
        <taxon>Dikarya</taxon>
        <taxon>Ascomycota</taxon>
        <taxon>Pezizomycotina</taxon>
        <taxon>Dothideomycetes</taxon>
        <taxon>Dothideomycetes incertae sedis</taxon>
        <taxon>Botryosphaeriales</taxon>
        <taxon>Botryosphaeriaceae</taxon>
        <taxon>Neofusicoccum</taxon>
    </lineage>
</organism>
<evidence type="ECO:0000313" key="1">
    <source>
        <dbReference type="EMBL" id="KAL1621083.1"/>
    </source>
</evidence>
<evidence type="ECO:0000313" key="2">
    <source>
        <dbReference type="Proteomes" id="UP001521116"/>
    </source>
</evidence>
<comment type="caution">
    <text evidence="1">The sequence shown here is derived from an EMBL/GenBank/DDBJ whole genome shotgun (WGS) entry which is preliminary data.</text>
</comment>
<sequence length="425" mass="48354">MSGPAAEGQMIRAASGIVYDTRWLVDGTARRNAWDGLRGASITVTMCERIGAGETYFQFQLEDGRSFFLEMGGVHPPRCACRDNTNGTACKHIFWLWDQILTTYADAYDRELTNMSFVLLEDGRVTGPPESAGMDLIHANEIMDAILKRADNPRGWRILHRQAADDDRSETRTEEYEELEDRIEILCWTITPREAVKKEFSKCSSVNVDDEKILNDVFEGFKRLIQEFAANNQDFQTALGKILTTEFCISAELARMTLRYVEVFRRLDAASNPQSTQRSTDLKQGADMLKRIVEEIFEFYEDSVGTADHTWYVAGMLIEILRSVVERNYNMYERVQGAIANSSPQDNNLYVRLIGDPPAGNPQRFLVDMLFEQIPQKILVKHLSNLQSIGRILREHGGNNQYIQYFETNVAKLERSGAQGGSSRR</sequence>
<accession>A0ABR3SI39</accession>
<reference evidence="1 2" key="1">
    <citation type="submission" date="2024-02" db="EMBL/GenBank/DDBJ databases">
        <title>De novo assembly and annotation of 12 fungi associated with fruit tree decline syndrome in Ontario, Canada.</title>
        <authorList>
            <person name="Sulman M."/>
            <person name="Ellouze W."/>
            <person name="Ilyukhin E."/>
        </authorList>
    </citation>
    <scope>NUCLEOTIDE SEQUENCE [LARGE SCALE GENOMIC DNA]</scope>
    <source>
        <strain evidence="1 2">M1-105</strain>
    </source>
</reference>
<gene>
    <name evidence="1" type="ORF">SLS56_009335</name>
</gene>
<keyword evidence="2" id="KW-1185">Reference proteome</keyword>
<dbReference type="Proteomes" id="UP001521116">
    <property type="component" value="Unassembled WGS sequence"/>
</dbReference>
<proteinExistence type="predicted"/>
<protein>
    <recommendedName>
        <fullName evidence="3">SWIM-type domain-containing protein</fullName>
    </recommendedName>
</protein>
<dbReference type="EMBL" id="JAJVDC020000156">
    <property type="protein sequence ID" value="KAL1621083.1"/>
    <property type="molecule type" value="Genomic_DNA"/>
</dbReference>